<gene>
    <name evidence="1" type="primary">AVEN_217680_1</name>
    <name evidence="1" type="ORF">TNCV_2565221</name>
</gene>
<protein>
    <submittedName>
        <fullName evidence="1">Uncharacterized protein</fullName>
    </submittedName>
</protein>
<sequence>MIPPVRPWYQSNYPCDTLVRGSSRRDQTALTRFFSGHLISLTFVDDIKHFEICTKCSSAQASPGPILSYLGLTRQDLVQEPLLGLDIFRVNGFMDMI</sequence>
<reference evidence="1" key="1">
    <citation type="submission" date="2020-08" db="EMBL/GenBank/DDBJ databases">
        <title>Multicomponent nature underlies the extraordinary mechanical properties of spider dragline silk.</title>
        <authorList>
            <person name="Kono N."/>
            <person name="Nakamura H."/>
            <person name="Mori M."/>
            <person name="Yoshida Y."/>
            <person name="Ohtoshi R."/>
            <person name="Malay A.D."/>
            <person name="Moran D.A.P."/>
            <person name="Tomita M."/>
            <person name="Numata K."/>
            <person name="Arakawa K."/>
        </authorList>
    </citation>
    <scope>NUCLEOTIDE SEQUENCE</scope>
</reference>
<dbReference type="AlphaFoldDB" id="A0A8X6VKE7"/>
<name>A0A8X6VKE7_TRICX</name>
<dbReference type="Proteomes" id="UP000887159">
    <property type="component" value="Unassembled WGS sequence"/>
</dbReference>
<dbReference type="EMBL" id="BMAU01021298">
    <property type="protein sequence ID" value="GFY10494.1"/>
    <property type="molecule type" value="Genomic_DNA"/>
</dbReference>
<organism evidence="1 2">
    <name type="scientific">Trichonephila clavipes</name>
    <name type="common">Golden silk orbweaver</name>
    <name type="synonym">Nephila clavipes</name>
    <dbReference type="NCBI Taxonomy" id="2585209"/>
    <lineage>
        <taxon>Eukaryota</taxon>
        <taxon>Metazoa</taxon>
        <taxon>Ecdysozoa</taxon>
        <taxon>Arthropoda</taxon>
        <taxon>Chelicerata</taxon>
        <taxon>Arachnida</taxon>
        <taxon>Araneae</taxon>
        <taxon>Araneomorphae</taxon>
        <taxon>Entelegynae</taxon>
        <taxon>Araneoidea</taxon>
        <taxon>Nephilidae</taxon>
        <taxon>Trichonephila</taxon>
    </lineage>
</organism>
<evidence type="ECO:0000313" key="1">
    <source>
        <dbReference type="EMBL" id="GFY10494.1"/>
    </source>
</evidence>
<accession>A0A8X6VKE7</accession>
<proteinExistence type="predicted"/>
<keyword evidence="2" id="KW-1185">Reference proteome</keyword>
<evidence type="ECO:0000313" key="2">
    <source>
        <dbReference type="Proteomes" id="UP000887159"/>
    </source>
</evidence>
<comment type="caution">
    <text evidence="1">The sequence shown here is derived from an EMBL/GenBank/DDBJ whole genome shotgun (WGS) entry which is preliminary data.</text>
</comment>